<name>A0A927J0E8_9MICO</name>
<evidence type="ECO:0000313" key="2">
    <source>
        <dbReference type="EMBL" id="MBD8079572.1"/>
    </source>
</evidence>
<reference evidence="2" key="2">
    <citation type="submission" date="2020-09" db="EMBL/GenBank/DDBJ databases">
        <authorList>
            <person name="Yu Y."/>
        </authorList>
    </citation>
    <scope>NUCLEOTIDE SEQUENCE</scope>
    <source>
        <strain evidence="2">KCTC 49039</strain>
    </source>
</reference>
<organism evidence="2 3">
    <name type="scientific">Cellulosimicrobium arenosum</name>
    <dbReference type="NCBI Taxonomy" id="2708133"/>
    <lineage>
        <taxon>Bacteria</taxon>
        <taxon>Bacillati</taxon>
        <taxon>Actinomycetota</taxon>
        <taxon>Actinomycetes</taxon>
        <taxon>Micrococcales</taxon>
        <taxon>Promicromonosporaceae</taxon>
        <taxon>Cellulosimicrobium</taxon>
    </lineage>
</organism>
<feature type="compositionally biased region" description="Basic and acidic residues" evidence="1">
    <location>
        <begin position="15"/>
        <end position="26"/>
    </location>
</feature>
<dbReference type="Proteomes" id="UP000610846">
    <property type="component" value="Unassembled WGS sequence"/>
</dbReference>
<keyword evidence="3" id="KW-1185">Reference proteome</keyword>
<sequence>MSMQFGPALEAELSYHREKQRDDYRRASRPLLRRLRAHGRRGTPPSR</sequence>
<dbReference type="RefSeq" id="WP_191829159.1">
    <property type="nucleotide sequence ID" value="NZ_JACYHB010000008.1"/>
</dbReference>
<dbReference type="AlphaFoldDB" id="A0A927J0E8"/>
<reference evidence="2" key="1">
    <citation type="journal article" date="2018" name="Curr. Microbiol.">
        <title>Cellulosimicrobium arenosum sp. nov., Isolated from Marine Sediment Sand.</title>
        <authorList>
            <person name="Oh M."/>
            <person name="Kim J.H."/>
            <person name="Yoon J.H."/>
            <person name="Schumann P."/>
            <person name="Kim W."/>
        </authorList>
    </citation>
    <scope>NUCLEOTIDE SEQUENCE</scope>
    <source>
        <strain evidence="2">KCTC 49039</strain>
    </source>
</reference>
<proteinExistence type="predicted"/>
<feature type="compositionally biased region" description="Basic residues" evidence="1">
    <location>
        <begin position="27"/>
        <end position="41"/>
    </location>
</feature>
<accession>A0A927J0E8</accession>
<dbReference type="EMBL" id="JACYHB010000008">
    <property type="protein sequence ID" value="MBD8079572.1"/>
    <property type="molecule type" value="Genomic_DNA"/>
</dbReference>
<evidence type="ECO:0000313" key="3">
    <source>
        <dbReference type="Proteomes" id="UP000610846"/>
    </source>
</evidence>
<comment type="caution">
    <text evidence="2">The sequence shown here is derived from an EMBL/GenBank/DDBJ whole genome shotgun (WGS) entry which is preliminary data.</text>
</comment>
<feature type="region of interest" description="Disordered" evidence="1">
    <location>
        <begin position="15"/>
        <end position="47"/>
    </location>
</feature>
<evidence type="ECO:0000256" key="1">
    <source>
        <dbReference type="SAM" id="MobiDB-lite"/>
    </source>
</evidence>
<protein>
    <submittedName>
        <fullName evidence="2">Uncharacterized protein</fullName>
    </submittedName>
</protein>
<gene>
    <name evidence="2" type="ORF">IF651_10945</name>
</gene>